<evidence type="ECO:0000313" key="2">
    <source>
        <dbReference type="Proteomes" id="UP000505325"/>
    </source>
</evidence>
<dbReference type="Proteomes" id="UP000505325">
    <property type="component" value="Chromosome"/>
</dbReference>
<protein>
    <submittedName>
        <fullName evidence="1">Uncharacterized protein</fullName>
    </submittedName>
</protein>
<keyword evidence="2" id="KW-1185">Reference proteome</keyword>
<dbReference type="EMBL" id="CP054212">
    <property type="protein sequence ID" value="QKJ85114.1"/>
    <property type="molecule type" value="Genomic_DNA"/>
</dbReference>
<accession>A0A6M8U6J0</accession>
<dbReference type="KEGG" id="pmak:PMPD1_0131"/>
<proteinExistence type="predicted"/>
<reference evidence="1 2" key="1">
    <citation type="submission" date="2020-06" db="EMBL/GenBank/DDBJ databases">
        <title>Genome sequence of Paramixta manurensis strain PD-1.</title>
        <authorList>
            <person name="Lee C.W."/>
            <person name="Kim J."/>
        </authorList>
    </citation>
    <scope>NUCLEOTIDE SEQUENCE [LARGE SCALE GENOMIC DNA]</scope>
    <source>
        <strain evidence="1 2">PD-1</strain>
    </source>
</reference>
<name>A0A6M8U6J0_9GAMM</name>
<sequence length="54" mass="5782">MGGLTTTVMDSIKSILVSVARNISLLHHTGTLLARNSILGELAGRQLYCDRNGL</sequence>
<organism evidence="1 2">
    <name type="scientific">Paramixta manurensis</name>
    <dbReference type="NCBI Taxonomy" id="2740817"/>
    <lineage>
        <taxon>Bacteria</taxon>
        <taxon>Pseudomonadati</taxon>
        <taxon>Pseudomonadota</taxon>
        <taxon>Gammaproteobacteria</taxon>
        <taxon>Enterobacterales</taxon>
        <taxon>Erwiniaceae</taxon>
        <taxon>Paramixta</taxon>
    </lineage>
</organism>
<gene>
    <name evidence="1" type="ORF">PMPD1_0131</name>
</gene>
<dbReference type="AlphaFoldDB" id="A0A6M8U6J0"/>
<evidence type="ECO:0000313" key="1">
    <source>
        <dbReference type="EMBL" id="QKJ85114.1"/>
    </source>
</evidence>